<comment type="function">
    <text evidence="1">Required for the transposition of the insertion element.</text>
</comment>
<dbReference type="Pfam" id="PF00872">
    <property type="entry name" value="Transposase_mut"/>
    <property type="match status" value="1"/>
</dbReference>
<dbReference type="GO" id="GO:0004803">
    <property type="term" value="F:transposase activity"/>
    <property type="evidence" value="ECO:0007669"/>
    <property type="project" value="InterPro"/>
</dbReference>
<dbReference type="EMBL" id="QVTE01000016">
    <property type="protein sequence ID" value="RFU70388.1"/>
    <property type="molecule type" value="Genomic_DNA"/>
</dbReference>
<comment type="similarity">
    <text evidence="2">Belongs to the transposase mutator family.</text>
</comment>
<evidence type="ECO:0000256" key="3">
    <source>
        <dbReference type="ARBA" id="ARBA00022578"/>
    </source>
</evidence>
<dbReference type="InterPro" id="IPR001207">
    <property type="entry name" value="Transposase_mutator"/>
</dbReference>
<keyword evidence="4" id="KW-0238">DNA-binding</keyword>
<keyword evidence="3" id="KW-0815">Transposition</keyword>
<evidence type="ECO:0000313" key="6">
    <source>
        <dbReference type="EMBL" id="RFU70388.1"/>
    </source>
</evidence>
<dbReference type="OrthoDB" id="9779930at2"/>
<dbReference type="AlphaFoldDB" id="A0A372LQA4"/>
<protein>
    <submittedName>
        <fullName evidence="6">Uncharacterized protein</fullName>
    </submittedName>
</protein>
<evidence type="ECO:0000256" key="4">
    <source>
        <dbReference type="ARBA" id="ARBA00023125"/>
    </source>
</evidence>
<evidence type="ECO:0000256" key="5">
    <source>
        <dbReference type="ARBA" id="ARBA00023172"/>
    </source>
</evidence>
<keyword evidence="5" id="KW-0233">DNA recombination</keyword>
<reference evidence="6 7" key="1">
    <citation type="submission" date="2018-08" db="EMBL/GenBank/DDBJ databases">
        <title>Bacillus chawlae sp. nov., Bacillus glennii sp. nov., and Bacillus saganii sp. nov. Isolated from the Vehicle Assembly Building at Kennedy Space Center where the Viking Spacecraft were Assembled.</title>
        <authorList>
            <person name="Seuylemezian A."/>
            <person name="Vaishampayan P."/>
        </authorList>
    </citation>
    <scope>NUCLEOTIDE SEQUENCE [LARGE SCALE GENOMIC DNA]</scope>
    <source>
        <strain evidence="6 7">V47-23a</strain>
    </source>
</reference>
<dbReference type="RefSeq" id="WP_117325970.1">
    <property type="nucleotide sequence ID" value="NZ_QVTE01000016.1"/>
</dbReference>
<dbReference type="Proteomes" id="UP000264541">
    <property type="component" value="Unassembled WGS sequence"/>
</dbReference>
<evidence type="ECO:0000313" key="7">
    <source>
        <dbReference type="Proteomes" id="UP000264541"/>
    </source>
</evidence>
<dbReference type="GO" id="GO:0006313">
    <property type="term" value="P:DNA transposition"/>
    <property type="evidence" value="ECO:0007669"/>
    <property type="project" value="InterPro"/>
</dbReference>
<sequence>MELMFCRLLVSKVTDKIMPLIVGVAIPSIRQSYPIVFLEAIHFKVRKENRIVNKSAYSVLGIIMSRHKEIFGIWIAEK</sequence>
<comment type="caution">
    <text evidence="6">The sequence shown here is derived from an EMBL/GenBank/DDBJ whole genome shotgun (WGS) entry which is preliminary data.</text>
</comment>
<keyword evidence="7" id="KW-1185">Reference proteome</keyword>
<evidence type="ECO:0000256" key="1">
    <source>
        <dbReference type="ARBA" id="ARBA00002190"/>
    </source>
</evidence>
<evidence type="ECO:0000256" key="2">
    <source>
        <dbReference type="ARBA" id="ARBA00010961"/>
    </source>
</evidence>
<organism evidence="6 7">
    <name type="scientific">Peribacillus saganii</name>
    <dbReference type="NCBI Taxonomy" id="2303992"/>
    <lineage>
        <taxon>Bacteria</taxon>
        <taxon>Bacillati</taxon>
        <taxon>Bacillota</taxon>
        <taxon>Bacilli</taxon>
        <taxon>Bacillales</taxon>
        <taxon>Bacillaceae</taxon>
        <taxon>Peribacillus</taxon>
    </lineage>
</organism>
<gene>
    <name evidence="6" type="ORF">D0469_07250</name>
</gene>
<dbReference type="GO" id="GO:0003677">
    <property type="term" value="F:DNA binding"/>
    <property type="evidence" value="ECO:0007669"/>
    <property type="project" value="UniProtKB-KW"/>
</dbReference>
<name>A0A372LQA4_9BACI</name>
<proteinExistence type="inferred from homology"/>
<accession>A0A372LQA4</accession>